<evidence type="ECO:0000313" key="2">
    <source>
        <dbReference type="Proteomes" id="UP000265566"/>
    </source>
</evidence>
<dbReference type="Gramene" id="rna1830">
    <property type="protein sequence ID" value="RHN78293.1"/>
    <property type="gene ID" value="gene1830"/>
</dbReference>
<organism evidence="1 2">
    <name type="scientific">Medicago truncatula</name>
    <name type="common">Barrel medic</name>
    <name type="synonym">Medicago tribuloides</name>
    <dbReference type="NCBI Taxonomy" id="3880"/>
    <lineage>
        <taxon>Eukaryota</taxon>
        <taxon>Viridiplantae</taxon>
        <taxon>Streptophyta</taxon>
        <taxon>Embryophyta</taxon>
        <taxon>Tracheophyta</taxon>
        <taxon>Spermatophyta</taxon>
        <taxon>Magnoliopsida</taxon>
        <taxon>eudicotyledons</taxon>
        <taxon>Gunneridae</taxon>
        <taxon>Pentapetalae</taxon>
        <taxon>rosids</taxon>
        <taxon>fabids</taxon>
        <taxon>Fabales</taxon>
        <taxon>Fabaceae</taxon>
        <taxon>Papilionoideae</taxon>
        <taxon>50 kb inversion clade</taxon>
        <taxon>NPAAA clade</taxon>
        <taxon>Hologalegina</taxon>
        <taxon>IRL clade</taxon>
        <taxon>Trifolieae</taxon>
        <taxon>Medicago</taxon>
    </lineage>
</organism>
<proteinExistence type="predicted"/>
<name>A0A396JPU1_MEDTR</name>
<accession>A0A396JPU1</accession>
<dbReference type="EMBL" id="PSQE01000001">
    <property type="protein sequence ID" value="RHN78293.1"/>
    <property type="molecule type" value="Genomic_DNA"/>
</dbReference>
<gene>
    <name evidence="1" type="ORF">MtrunA17_Chr1g0163911</name>
</gene>
<dbReference type="AlphaFoldDB" id="A0A396JPU1"/>
<comment type="caution">
    <text evidence="1">The sequence shown here is derived from an EMBL/GenBank/DDBJ whole genome shotgun (WGS) entry which is preliminary data.</text>
</comment>
<sequence>MNVIFKNKFGKLKANKKYISTLIKKQNVFQKFQSRMNKTLHNKRQ</sequence>
<reference evidence="2" key="1">
    <citation type="journal article" date="2018" name="Nat. Plants">
        <title>Whole-genome landscape of Medicago truncatula symbiotic genes.</title>
        <authorList>
            <person name="Pecrix Y."/>
            <person name="Staton S.E."/>
            <person name="Sallet E."/>
            <person name="Lelandais-Briere C."/>
            <person name="Moreau S."/>
            <person name="Carrere S."/>
            <person name="Blein T."/>
            <person name="Jardinaud M.F."/>
            <person name="Latrasse D."/>
            <person name="Zouine M."/>
            <person name="Zahm M."/>
            <person name="Kreplak J."/>
            <person name="Mayjonade B."/>
            <person name="Satge C."/>
            <person name="Perez M."/>
            <person name="Cauet S."/>
            <person name="Marande W."/>
            <person name="Chantry-Darmon C."/>
            <person name="Lopez-Roques C."/>
            <person name="Bouchez O."/>
            <person name="Berard A."/>
            <person name="Debelle F."/>
            <person name="Munos S."/>
            <person name="Bendahmane A."/>
            <person name="Berges H."/>
            <person name="Niebel A."/>
            <person name="Buitink J."/>
            <person name="Frugier F."/>
            <person name="Benhamed M."/>
            <person name="Crespi M."/>
            <person name="Gouzy J."/>
            <person name="Gamas P."/>
        </authorList>
    </citation>
    <scope>NUCLEOTIDE SEQUENCE [LARGE SCALE GENOMIC DNA]</scope>
    <source>
        <strain evidence="2">cv. Jemalong A17</strain>
    </source>
</reference>
<protein>
    <submittedName>
        <fullName evidence="1">Uncharacterized protein</fullName>
    </submittedName>
</protein>
<dbReference type="Proteomes" id="UP000265566">
    <property type="component" value="Chromosome 1"/>
</dbReference>
<evidence type="ECO:0000313" key="1">
    <source>
        <dbReference type="EMBL" id="RHN78293.1"/>
    </source>
</evidence>